<dbReference type="PROSITE" id="PS51257">
    <property type="entry name" value="PROKAR_LIPOPROTEIN"/>
    <property type="match status" value="1"/>
</dbReference>
<evidence type="ECO:0008006" key="5">
    <source>
        <dbReference type="Google" id="ProtNLM"/>
    </source>
</evidence>
<dbReference type="EMBL" id="JAXBLV010000178">
    <property type="protein sequence ID" value="MDY3560350.1"/>
    <property type="molecule type" value="Genomic_DNA"/>
</dbReference>
<feature type="signal peptide" evidence="2">
    <location>
        <begin position="1"/>
        <end position="27"/>
    </location>
</feature>
<evidence type="ECO:0000313" key="4">
    <source>
        <dbReference type="Proteomes" id="UP001272242"/>
    </source>
</evidence>
<comment type="caution">
    <text evidence="3">The sequence shown here is derived from an EMBL/GenBank/DDBJ whole genome shotgun (WGS) entry which is preliminary data.</text>
</comment>
<proteinExistence type="predicted"/>
<keyword evidence="4" id="KW-1185">Reference proteome</keyword>
<keyword evidence="2" id="KW-0732">Signal</keyword>
<sequence length="285" mass="30696">MVAPTRMFLLAAALLGAAAGCTTSTDATPRRVGDALRPAAAPVPPTQEIEILDPNVDPTGKPVARVAPLATSPSVECAPVLPASAVQQQVEVPPAILVHKFYYTGDRSFQGPMIPGGPLIVSVNHPKTLERVYVPITLPPGAPRVTYTNDTIRYDYGPQSVSLVFGVCGNPRVRYSQATNVHENTRTRISTARTETRDFVTRTGIPSGLQRFKDTTKSTLGAVADRVHDGGKFVADAVTTAIEFIPGAQLLKSNPEDQAIREQERLQRDADRRPNLDNTFVPRAP</sequence>
<reference evidence="4" key="1">
    <citation type="journal article" date="2023" name="Mar. Drugs">
        <title>Gemmata algarum, a Novel Planctomycete Isolated from an Algal Mat, Displays Antimicrobial Activity.</title>
        <authorList>
            <person name="Kumar G."/>
            <person name="Kallscheuer N."/>
            <person name="Kashif M."/>
            <person name="Ahamad S."/>
            <person name="Jagadeeshwari U."/>
            <person name="Pannikurungottu S."/>
            <person name="Haufschild T."/>
            <person name="Kabuu M."/>
            <person name="Sasikala C."/>
            <person name="Jogler C."/>
            <person name="Ramana C."/>
        </authorList>
    </citation>
    <scope>NUCLEOTIDE SEQUENCE [LARGE SCALE GENOMIC DNA]</scope>
    <source>
        <strain evidence="4">JC673</strain>
    </source>
</reference>
<feature type="region of interest" description="Disordered" evidence="1">
    <location>
        <begin position="261"/>
        <end position="285"/>
    </location>
</feature>
<accession>A0ABU5EYG3</accession>
<feature type="compositionally biased region" description="Basic and acidic residues" evidence="1">
    <location>
        <begin position="261"/>
        <end position="275"/>
    </location>
</feature>
<evidence type="ECO:0000256" key="1">
    <source>
        <dbReference type="SAM" id="MobiDB-lite"/>
    </source>
</evidence>
<evidence type="ECO:0000256" key="2">
    <source>
        <dbReference type="SAM" id="SignalP"/>
    </source>
</evidence>
<gene>
    <name evidence="3" type="ORF">R5W23_001583</name>
</gene>
<feature type="chain" id="PRO_5045292914" description="Lipoprotein" evidence="2">
    <location>
        <begin position="28"/>
        <end position="285"/>
    </location>
</feature>
<dbReference type="RefSeq" id="WP_320686940.1">
    <property type="nucleotide sequence ID" value="NZ_JAXBLV010000178.1"/>
</dbReference>
<name>A0ABU5EYG3_9BACT</name>
<evidence type="ECO:0000313" key="3">
    <source>
        <dbReference type="EMBL" id="MDY3560350.1"/>
    </source>
</evidence>
<organism evidence="3 4">
    <name type="scientific">Gemmata algarum</name>
    <dbReference type="NCBI Taxonomy" id="2975278"/>
    <lineage>
        <taxon>Bacteria</taxon>
        <taxon>Pseudomonadati</taxon>
        <taxon>Planctomycetota</taxon>
        <taxon>Planctomycetia</taxon>
        <taxon>Gemmatales</taxon>
        <taxon>Gemmataceae</taxon>
        <taxon>Gemmata</taxon>
    </lineage>
</organism>
<dbReference type="Proteomes" id="UP001272242">
    <property type="component" value="Unassembled WGS sequence"/>
</dbReference>
<protein>
    <recommendedName>
        <fullName evidence="5">Lipoprotein</fullName>
    </recommendedName>
</protein>